<organism evidence="1 2">
    <name type="scientific">Salmonella enterica subsp. arizonae</name>
    <dbReference type="NCBI Taxonomy" id="59203"/>
    <lineage>
        <taxon>Bacteria</taxon>
        <taxon>Pseudomonadati</taxon>
        <taxon>Pseudomonadota</taxon>
        <taxon>Gammaproteobacteria</taxon>
        <taxon>Enterobacterales</taxon>
        <taxon>Enterobacteriaceae</taxon>
        <taxon>Salmonella</taxon>
    </lineage>
</organism>
<protein>
    <submittedName>
        <fullName evidence="1">Transcriptional regulator</fullName>
    </submittedName>
</protein>
<sequence>MRLFTALSGAAILESGALIEKNVVAQIAYEPVCIVWNGKAAGLASGWWWDEILANHAIAGGYAKSPI</sequence>
<name>A0A379SWI6_SALER</name>
<gene>
    <name evidence="1" type="ORF">NCTC7304_02040</name>
</gene>
<evidence type="ECO:0000313" key="1">
    <source>
        <dbReference type="EMBL" id="SUG32604.1"/>
    </source>
</evidence>
<dbReference type="AlphaFoldDB" id="A0A379SWI6"/>
<reference evidence="1 2" key="1">
    <citation type="submission" date="2018-06" db="EMBL/GenBank/DDBJ databases">
        <authorList>
            <consortium name="Pathogen Informatics"/>
            <person name="Doyle S."/>
        </authorList>
    </citation>
    <scope>NUCLEOTIDE SEQUENCE [LARGE SCALE GENOMIC DNA]</scope>
    <source>
        <strain evidence="1 2">NCTC7304</strain>
    </source>
</reference>
<evidence type="ECO:0000313" key="2">
    <source>
        <dbReference type="Proteomes" id="UP000254762"/>
    </source>
</evidence>
<dbReference type="Proteomes" id="UP000254762">
    <property type="component" value="Unassembled WGS sequence"/>
</dbReference>
<dbReference type="EMBL" id="UGXD01000002">
    <property type="protein sequence ID" value="SUG32604.1"/>
    <property type="molecule type" value="Genomic_DNA"/>
</dbReference>
<accession>A0A379SWI6</accession>
<proteinExistence type="predicted"/>